<evidence type="ECO:0000313" key="2">
    <source>
        <dbReference type="Proteomes" id="UP001412067"/>
    </source>
</evidence>
<keyword evidence="2" id="KW-1185">Reference proteome</keyword>
<accession>A0ABR2LVK7</accession>
<reference evidence="1 2" key="1">
    <citation type="journal article" date="2022" name="Nat. Plants">
        <title>Genomes of leafy and leafless Platanthera orchids illuminate the evolution of mycoheterotrophy.</title>
        <authorList>
            <person name="Li M.H."/>
            <person name="Liu K.W."/>
            <person name="Li Z."/>
            <person name="Lu H.C."/>
            <person name="Ye Q.L."/>
            <person name="Zhang D."/>
            <person name="Wang J.Y."/>
            <person name="Li Y.F."/>
            <person name="Zhong Z.M."/>
            <person name="Liu X."/>
            <person name="Yu X."/>
            <person name="Liu D.K."/>
            <person name="Tu X.D."/>
            <person name="Liu B."/>
            <person name="Hao Y."/>
            <person name="Liao X.Y."/>
            <person name="Jiang Y.T."/>
            <person name="Sun W.H."/>
            <person name="Chen J."/>
            <person name="Chen Y.Q."/>
            <person name="Ai Y."/>
            <person name="Zhai J.W."/>
            <person name="Wu S.S."/>
            <person name="Zhou Z."/>
            <person name="Hsiao Y.Y."/>
            <person name="Wu W.L."/>
            <person name="Chen Y.Y."/>
            <person name="Lin Y.F."/>
            <person name="Hsu J.L."/>
            <person name="Li C.Y."/>
            <person name="Wang Z.W."/>
            <person name="Zhao X."/>
            <person name="Zhong W.Y."/>
            <person name="Ma X.K."/>
            <person name="Ma L."/>
            <person name="Huang J."/>
            <person name="Chen G.Z."/>
            <person name="Huang M.Z."/>
            <person name="Huang L."/>
            <person name="Peng D.H."/>
            <person name="Luo Y.B."/>
            <person name="Zou S.Q."/>
            <person name="Chen S.P."/>
            <person name="Lan S."/>
            <person name="Tsai W.C."/>
            <person name="Van de Peer Y."/>
            <person name="Liu Z.J."/>
        </authorList>
    </citation>
    <scope>NUCLEOTIDE SEQUENCE [LARGE SCALE GENOMIC DNA]</scope>
    <source>
        <strain evidence="1">Lor288</strain>
    </source>
</reference>
<dbReference type="Proteomes" id="UP001412067">
    <property type="component" value="Unassembled WGS sequence"/>
</dbReference>
<proteinExistence type="predicted"/>
<organism evidence="1 2">
    <name type="scientific">Platanthera guangdongensis</name>
    <dbReference type="NCBI Taxonomy" id="2320717"/>
    <lineage>
        <taxon>Eukaryota</taxon>
        <taxon>Viridiplantae</taxon>
        <taxon>Streptophyta</taxon>
        <taxon>Embryophyta</taxon>
        <taxon>Tracheophyta</taxon>
        <taxon>Spermatophyta</taxon>
        <taxon>Magnoliopsida</taxon>
        <taxon>Liliopsida</taxon>
        <taxon>Asparagales</taxon>
        <taxon>Orchidaceae</taxon>
        <taxon>Orchidoideae</taxon>
        <taxon>Orchideae</taxon>
        <taxon>Orchidinae</taxon>
        <taxon>Platanthera</taxon>
    </lineage>
</organism>
<name>A0ABR2LVK7_9ASPA</name>
<gene>
    <name evidence="1" type="ORF">KSP40_PGU022172</name>
</gene>
<comment type="caution">
    <text evidence="1">The sequence shown here is derived from an EMBL/GenBank/DDBJ whole genome shotgun (WGS) entry which is preliminary data.</text>
</comment>
<evidence type="ECO:0000313" key="1">
    <source>
        <dbReference type="EMBL" id="KAK8950277.1"/>
    </source>
</evidence>
<protein>
    <submittedName>
        <fullName evidence="1">Uncharacterized protein</fullName>
    </submittedName>
</protein>
<sequence>MLPNIVGSYIIDALFPCMQDVNSWMEFVNEYPTKHNIRLIPNYNSNSNGLMKSSRSGLAKSIGIGQSDGYKSSLVKAAPVWVSPASLVRRHPSPPPIDGYSLLPLEAHRHYDRRFEA</sequence>
<dbReference type="EMBL" id="JBBWWR010000015">
    <property type="protein sequence ID" value="KAK8950277.1"/>
    <property type="molecule type" value="Genomic_DNA"/>
</dbReference>